<dbReference type="OrthoDB" id="5873380at2"/>
<dbReference type="Proteomes" id="UP000251647">
    <property type="component" value="Unassembled WGS sequence"/>
</dbReference>
<protein>
    <submittedName>
        <fullName evidence="1">Uncharacterized protein</fullName>
    </submittedName>
</protein>
<evidence type="ECO:0000313" key="1">
    <source>
        <dbReference type="EMBL" id="SPY44024.1"/>
    </source>
</evidence>
<dbReference type="EMBL" id="UATL01000005">
    <property type="protein sequence ID" value="SPY44024.1"/>
    <property type="molecule type" value="Genomic_DNA"/>
</dbReference>
<dbReference type="RefSeq" id="WP_036765807.1">
    <property type="nucleotide sequence ID" value="NZ_PYOG01000006.1"/>
</dbReference>
<accession>A0A2T3QL88</accession>
<organism evidence="1 2">
    <name type="scientific">Photobacterium damselae</name>
    <dbReference type="NCBI Taxonomy" id="38293"/>
    <lineage>
        <taxon>Bacteria</taxon>
        <taxon>Pseudomonadati</taxon>
        <taxon>Pseudomonadota</taxon>
        <taxon>Gammaproteobacteria</taxon>
        <taxon>Vibrionales</taxon>
        <taxon>Vibrionaceae</taxon>
        <taxon>Photobacterium</taxon>
    </lineage>
</organism>
<name>A0A2T3QL88_PHODM</name>
<reference evidence="1 2" key="1">
    <citation type="submission" date="2018-06" db="EMBL/GenBank/DDBJ databases">
        <authorList>
            <consortium name="Pathogen Informatics"/>
            <person name="Doyle S."/>
        </authorList>
    </citation>
    <scope>NUCLEOTIDE SEQUENCE [LARGE SCALE GENOMIC DNA]</scope>
    <source>
        <strain evidence="1 2">NCTC11647</strain>
    </source>
</reference>
<sequence>MTKIIAPSMRDTLYAGPAGNLSVAVTGVTLKAAVTDTEVELIELPIGLNLIGLRVVTSGLGTGVKVDVKVGKKILATELDVSSKSAVTMAIEPVYLVDNTTLELVIKGGSATGDISVMPEYISVGF</sequence>
<dbReference type="AlphaFoldDB" id="A0A2T3QL88"/>
<proteinExistence type="predicted"/>
<gene>
    <name evidence="1" type="ORF">NCTC11647_02959</name>
</gene>
<evidence type="ECO:0000313" key="2">
    <source>
        <dbReference type="Proteomes" id="UP000251647"/>
    </source>
</evidence>